<dbReference type="SUPFAM" id="SSF51905">
    <property type="entry name" value="FAD/NAD(P)-binding domain"/>
    <property type="match status" value="1"/>
</dbReference>
<dbReference type="Pfam" id="PF13738">
    <property type="entry name" value="Pyr_redox_3"/>
    <property type="match status" value="1"/>
</dbReference>
<keyword evidence="1" id="KW-0560">Oxidoreductase</keyword>
<protein>
    <submittedName>
        <fullName evidence="1">4-hydroxyacetophenone monooxygenase</fullName>
    </submittedName>
</protein>
<evidence type="ECO:0000313" key="1">
    <source>
        <dbReference type="EMBL" id="ODQ95501.1"/>
    </source>
</evidence>
<dbReference type="PANTHER" id="PTHR42877:SF4">
    <property type="entry name" value="FAD_NAD(P)-BINDING DOMAIN-CONTAINING PROTEIN-RELATED"/>
    <property type="match status" value="1"/>
</dbReference>
<keyword evidence="2" id="KW-1185">Reference proteome</keyword>
<reference evidence="2" key="1">
    <citation type="submission" date="2016-09" db="EMBL/GenBank/DDBJ databases">
        <authorList>
            <person name="Greninger A.L."/>
            <person name="Jerome K.R."/>
            <person name="Mcnair B."/>
            <person name="Wallis C."/>
            <person name="Fang F."/>
        </authorList>
    </citation>
    <scope>NUCLEOTIDE SEQUENCE [LARGE SCALE GENOMIC DNA]</scope>
    <source>
        <strain evidence="2">M7</strain>
    </source>
</reference>
<evidence type="ECO:0000313" key="2">
    <source>
        <dbReference type="Proteomes" id="UP000094243"/>
    </source>
</evidence>
<dbReference type="AlphaFoldDB" id="A0A1E3S096"/>
<keyword evidence="1" id="KW-0503">Monooxygenase</keyword>
<accession>A0A1E3S096</accession>
<dbReference type="Gene3D" id="3.50.50.60">
    <property type="entry name" value="FAD/NAD(P)-binding domain"/>
    <property type="match status" value="2"/>
</dbReference>
<dbReference type="RefSeq" id="WP_069404086.1">
    <property type="nucleotide sequence ID" value="NZ_MIGZ01000017.1"/>
</dbReference>
<dbReference type="PRINTS" id="PR00411">
    <property type="entry name" value="PNDRDTASEI"/>
</dbReference>
<dbReference type="OrthoDB" id="5168853at2"/>
<dbReference type="PRINTS" id="PR00368">
    <property type="entry name" value="FADPNR"/>
</dbReference>
<name>A0A1E3S096_9MYCO</name>
<dbReference type="InterPro" id="IPR036188">
    <property type="entry name" value="FAD/NAD-bd_sf"/>
</dbReference>
<dbReference type="EMBL" id="MIGZ01000017">
    <property type="protein sequence ID" value="ODQ95501.1"/>
    <property type="molecule type" value="Genomic_DNA"/>
</dbReference>
<dbReference type="InterPro" id="IPR051209">
    <property type="entry name" value="FAD-bind_Monooxygenase_sf"/>
</dbReference>
<organism evidence="1 2">
    <name type="scientific">Mycolicibacterium holsaticum</name>
    <dbReference type="NCBI Taxonomy" id="152142"/>
    <lineage>
        <taxon>Bacteria</taxon>
        <taxon>Bacillati</taxon>
        <taxon>Actinomycetota</taxon>
        <taxon>Actinomycetes</taxon>
        <taxon>Mycobacteriales</taxon>
        <taxon>Mycobacteriaceae</taxon>
        <taxon>Mycolicibacterium</taxon>
    </lineage>
</organism>
<sequence length="639" mass="72426">MRNPHAGQPFTTTDEEIAEALLDVSIPTLMLSCVHMSGDPSLIRGELRPAGLFLNEVQGYMSEEDKAAARKIALDIIADYRDRGCPEPEPISADLLHEMMQWLVCEPVPDEYVPMLLEEMELDGRDARAVPPSGDAADFPVVVIGCGESGLLAGIRLKQAGIPFTIIEKNAGVGGTWYQNTYPGARVDVPNHFYCYSFEPTDQWTHFFAEQPELQGYFERVMDKHDIRRDVLWETEVTEASWDDDTATWTVRARDRSGTTTELSARAVISAVGQLDRPLIPQIDGQHEFAGPTFHSSAWDHTVDLRNKRVAMIGAGASGFQIAPAIADTVEHLTVFQRTAQWMFPNMGYHDEVGPGVQWALRHLPFYGRWYRFLLFWPWCDKGFDVARVDPDYPDQQRAVNEVSEGARIMFTEWIKSQVGDDADLLAKVVPDYPPTGKRTLQDNGSWLKTLTRENVDLVRTGIHHIETDAVVTEDGTRYRADVIIYATGFTHTKLLWPMTIRGRSGEILSERWGERPAAYLGITIPGYPNFFCMNGPGTWLASGGSLIFHSECQMRYITQCLELLIAGGHRTMEPTVDKTRDWHERSQAEMRTLVWSQPTIKHSYFKNSLGEVHTLSPWRLVDYWTWTREPDPDDFVIR</sequence>
<proteinExistence type="predicted"/>
<gene>
    <name evidence="1" type="ORF">BHQ17_04765</name>
</gene>
<dbReference type="PANTHER" id="PTHR42877">
    <property type="entry name" value="L-ORNITHINE N(5)-MONOOXYGENASE-RELATED"/>
    <property type="match status" value="1"/>
</dbReference>
<comment type="caution">
    <text evidence="1">The sequence shown here is derived from an EMBL/GenBank/DDBJ whole genome shotgun (WGS) entry which is preliminary data.</text>
</comment>
<dbReference type="Proteomes" id="UP000094243">
    <property type="component" value="Unassembled WGS sequence"/>
</dbReference>
<dbReference type="GO" id="GO:0004497">
    <property type="term" value="F:monooxygenase activity"/>
    <property type="evidence" value="ECO:0007669"/>
    <property type="project" value="UniProtKB-KW"/>
</dbReference>